<reference evidence="3 4" key="1">
    <citation type="journal article" date="2023" name="Int. J. Syst. Evol. Microbiol.">
        <title>Streptococcus sciuri sp. nov., Staphylococcus marylandisciuri sp. nov. and Staphylococcus americanisciuri sp. nov., isolated from faeces of eastern grey squirrel (Sciurus carolinensis).</title>
        <authorList>
            <person name="Volokhov D.V."/>
            <person name="Zagorodnyaya T.A."/>
            <person name="Furtak V.A."/>
            <person name="Nattanmai G."/>
            <person name="Randall L."/>
            <person name="Jose S."/>
            <person name="Gao Y."/>
            <person name="Eisenberg T."/>
            <person name="Delmonte P."/>
            <person name="Blom J."/>
            <person name="Mitchell K.K."/>
        </authorList>
    </citation>
    <scope>NUCLEOTIDE SEQUENCE [LARGE SCALE GENOMIC DNA]</scope>
    <source>
        <strain evidence="3 4">GRT3</strain>
    </source>
</reference>
<name>A0ABT2EZW6_9STAP</name>
<keyword evidence="2" id="KW-0812">Transmembrane</keyword>
<keyword evidence="2" id="KW-1133">Transmembrane helix</keyword>
<protein>
    <recommendedName>
        <fullName evidence="5">Gram-positive cocci surface proteins LPxTG domain-containing protein</fullName>
    </recommendedName>
</protein>
<gene>
    <name evidence="3" type="ORF">NXS11_02470</name>
</gene>
<evidence type="ECO:0000313" key="3">
    <source>
        <dbReference type="EMBL" id="MCS4485754.1"/>
    </source>
</evidence>
<accession>A0ABT2EZW6</accession>
<sequence length="61" mass="6578">MMQAKASRSSQRSVSNNMSKASKSDTQPLTQPGRISKNASLVIGLLLAMVGTIILVTRKKF</sequence>
<feature type="compositionally biased region" description="Polar residues" evidence="1">
    <location>
        <begin position="1"/>
        <end position="30"/>
    </location>
</feature>
<proteinExistence type="predicted"/>
<keyword evidence="2" id="KW-0472">Membrane</keyword>
<evidence type="ECO:0000256" key="2">
    <source>
        <dbReference type="SAM" id="Phobius"/>
    </source>
</evidence>
<evidence type="ECO:0008006" key="5">
    <source>
        <dbReference type="Google" id="ProtNLM"/>
    </source>
</evidence>
<organism evidence="3 4">
    <name type="scientific">Staphylococcus americanisciuri</name>
    <dbReference type="NCBI Taxonomy" id="2973940"/>
    <lineage>
        <taxon>Bacteria</taxon>
        <taxon>Bacillati</taxon>
        <taxon>Bacillota</taxon>
        <taxon>Bacilli</taxon>
        <taxon>Bacillales</taxon>
        <taxon>Staphylococcaceae</taxon>
        <taxon>Staphylococcus</taxon>
    </lineage>
</organism>
<evidence type="ECO:0000256" key="1">
    <source>
        <dbReference type="SAM" id="MobiDB-lite"/>
    </source>
</evidence>
<dbReference type="RefSeq" id="WP_259198369.1">
    <property type="nucleotide sequence ID" value="NZ_JANUXY010000002.1"/>
</dbReference>
<feature type="region of interest" description="Disordered" evidence="1">
    <location>
        <begin position="1"/>
        <end position="33"/>
    </location>
</feature>
<keyword evidence="4" id="KW-1185">Reference proteome</keyword>
<dbReference type="EMBL" id="JANUXY010000002">
    <property type="protein sequence ID" value="MCS4485754.1"/>
    <property type="molecule type" value="Genomic_DNA"/>
</dbReference>
<feature type="transmembrane region" description="Helical" evidence="2">
    <location>
        <begin position="39"/>
        <end position="57"/>
    </location>
</feature>
<evidence type="ECO:0000313" key="4">
    <source>
        <dbReference type="Proteomes" id="UP001205609"/>
    </source>
</evidence>
<dbReference type="Proteomes" id="UP001205609">
    <property type="component" value="Unassembled WGS sequence"/>
</dbReference>
<comment type="caution">
    <text evidence="3">The sequence shown here is derived from an EMBL/GenBank/DDBJ whole genome shotgun (WGS) entry which is preliminary data.</text>
</comment>